<dbReference type="InterPro" id="IPR008927">
    <property type="entry name" value="6-PGluconate_DH-like_C_sf"/>
</dbReference>
<dbReference type="AlphaFoldDB" id="A0A8H7QYU5"/>
<evidence type="ECO:0000256" key="3">
    <source>
        <dbReference type="ARBA" id="ARBA00023002"/>
    </source>
</evidence>
<dbReference type="GO" id="GO:0008677">
    <property type="term" value="F:2-dehydropantoate 2-reductase activity"/>
    <property type="evidence" value="ECO:0007669"/>
    <property type="project" value="UniProtKB-EC"/>
</dbReference>
<dbReference type="InterPro" id="IPR013328">
    <property type="entry name" value="6PGD_dom2"/>
</dbReference>
<evidence type="ECO:0000259" key="6">
    <source>
        <dbReference type="Pfam" id="PF08546"/>
    </source>
</evidence>
<sequence>MSHTPRVLTVGTGAVGAIYTWRLSKSCNVTTVCRSNYDIVNEKGFEMDSAKFGVENFKPNNVVRTVSEGVTSEPFDYILVTLKALPDVYDVAEIIAPAVTENTTIVLIQNGLGVEEPITNRFPNNPIVSIVAYIGTSQNDPGKITMVGRESLLIGKYLSAKTDSDKQRAAFIELLKKGDVEVQVVEDVECVRWQKLFWNAAFSPVCTLSGLNTTEVLANEEAMKAVTSVMGEVIDAANACGYKFDREEQMANMINRTKATATNYKPSMQLDKERGSPMEVEVILGTPLKRGQAKGLALPHLELTYALCSAANASSAIRSKKATL</sequence>
<dbReference type="GO" id="GO:0005737">
    <property type="term" value="C:cytoplasm"/>
    <property type="evidence" value="ECO:0007669"/>
    <property type="project" value="TreeGrafter"/>
</dbReference>
<dbReference type="Gene3D" id="1.10.1040.10">
    <property type="entry name" value="N-(1-d-carboxylethyl)-l-norvaline Dehydrogenase, domain 2"/>
    <property type="match status" value="1"/>
</dbReference>
<dbReference type="InterPro" id="IPR013752">
    <property type="entry name" value="KPA_reductase"/>
</dbReference>
<name>A0A8H7QYU5_9FUNG</name>
<keyword evidence="8" id="KW-1185">Reference proteome</keyword>
<comment type="similarity">
    <text evidence="1 4">Belongs to the ketopantoate reductase family.</text>
</comment>
<gene>
    <name evidence="7" type="ORF">INT47_007731</name>
</gene>
<dbReference type="InterPro" id="IPR036291">
    <property type="entry name" value="NAD(P)-bd_dom_sf"/>
</dbReference>
<dbReference type="SUPFAM" id="SSF48179">
    <property type="entry name" value="6-phosphogluconate dehydrogenase C-terminal domain-like"/>
    <property type="match status" value="1"/>
</dbReference>
<feature type="domain" description="Ketopantoate reductase N-terminal" evidence="5">
    <location>
        <begin position="8"/>
        <end position="157"/>
    </location>
</feature>
<dbReference type="SUPFAM" id="SSF51735">
    <property type="entry name" value="NAD(P)-binding Rossmann-fold domains"/>
    <property type="match status" value="1"/>
</dbReference>
<dbReference type="NCBIfam" id="TIGR00745">
    <property type="entry name" value="apbA_panE"/>
    <property type="match status" value="1"/>
</dbReference>
<dbReference type="InterPro" id="IPR013332">
    <property type="entry name" value="KPR_N"/>
</dbReference>
<comment type="function">
    <text evidence="4">Catalyzes the NADPH-dependent reduction of ketopantoate into pantoic acid.</text>
</comment>
<accession>A0A8H7QYU5</accession>
<evidence type="ECO:0000313" key="7">
    <source>
        <dbReference type="EMBL" id="KAG2200086.1"/>
    </source>
</evidence>
<dbReference type="PANTHER" id="PTHR21708">
    <property type="entry name" value="PROBABLE 2-DEHYDROPANTOATE 2-REDUCTASE"/>
    <property type="match status" value="1"/>
</dbReference>
<dbReference type="PANTHER" id="PTHR21708:SF30">
    <property type="entry name" value="2-DEHYDROPANTOATE 2-REDUCTASE-RELATED"/>
    <property type="match status" value="1"/>
</dbReference>
<dbReference type="Pfam" id="PF02558">
    <property type="entry name" value="ApbA"/>
    <property type="match status" value="1"/>
</dbReference>
<dbReference type="OrthoDB" id="3609at2759"/>
<dbReference type="FunFam" id="1.10.1040.10:FF:000017">
    <property type="entry name" value="2-dehydropantoate 2-reductase"/>
    <property type="match status" value="1"/>
</dbReference>
<organism evidence="7 8">
    <name type="scientific">Mucor saturninus</name>
    <dbReference type="NCBI Taxonomy" id="64648"/>
    <lineage>
        <taxon>Eukaryota</taxon>
        <taxon>Fungi</taxon>
        <taxon>Fungi incertae sedis</taxon>
        <taxon>Mucoromycota</taxon>
        <taxon>Mucoromycotina</taxon>
        <taxon>Mucoromycetes</taxon>
        <taxon>Mucorales</taxon>
        <taxon>Mucorineae</taxon>
        <taxon>Mucoraceae</taxon>
        <taxon>Mucor</taxon>
    </lineage>
</organism>
<evidence type="ECO:0000259" key="5">
    <source>
        <dbReference type="Pfam" id="PF02558"/>
    </source>
</evidence>
<dbReference type="EMBL" id="JAEPRD010000088">
    <property type="protein sequence ID" value="KAG2200086.1"/>
    <property type="molecule type" value="Genomic_DNA"/>
</dbReference>
<reference evidence="7" key="1">
    <citation type="submission" date="2020-12" db="EMBL/GenBank/DDBJ databases">
        <title>Metabolic potential, ecology and presence of endohyphal bacteria is reflected in genomic diversity of Mucoromycotina.</title>
        <authorList>
            <person name="Muszewska A."/>
            <person name="Okrasinska A."/>
            <person name="Steczkiewicz K."/>
            <person name="Drgas O."/>
            <person name="Orlowska M."/>
            <person name="Perlinska-Lenart U."/>
            <person name="Aleksandrzak-Piekarczyk T."/>
            <person name="Szatraj K."/>
            <person name="Zielenkiewicz U."/>
            <person name="Pilsyk S."/>
            <person name="Malc E."/>
            <person name="Mieczkowski P."/>
            <person name="Kruszewska J.S."/>
            <person name="Biernat P."/>
            <person name="Pawlowska J."/>
        </authorList>
    </citation>
    <scope>NUCLEOTIDE SEQUENCE</scope>
    <source>
        <strain evidence="7">WA0000017839</strain>
    </source>
</reference>
<evidence type="ECO:0000313" key="8">
    <source>
        <dbReference type="Proteomes" id="UP000603453"/>
    </source>
</evidence>
<dbReference type="InterPro" id="IPR003710">
    <property type="entry name" value="ApbA"/>
</dbReference>
<dbReference type="GO" id="GO:0015940">
    <property type="term" value="P:pantothenate biosynthetic process"/>
    <property type="evidence" value="ECO:0007669"/>
    <property type="project" value="InterPro"/>
</dbReference>
<proteinExistence type="inferred from homology"/>
<evidence type="ECO:0000256" key="1">
    <source>
        <dbReference type="ARBA" id="ARBA00007870"/>
    </source>
</evidence>
<evidence type="ECO:0000256" key="2">
    <source>
        <dbReference type="ARBA" id="ARBA00022857"/>
    </source>
</evidence>
<dbReference type="Pfam" id="PF08546">
    <property type="entry name" value="ApbA_C"/>
    <property type="match status" value="1"/>
</dbReference>
<comment type="caution">
    <text evidence="7">The sequence shown here is derived from an EMBL/GenBank/DDBJ whole genome shotgun (WGS) entry which is preliminary data.</text>
</comment>
<dbReference type="EC" id="1.1.1.169" evidence="4"/>
<comment type="catalytic activity">
    <reaction evidence="4">
        <text>(R)-pantoate + NADP(+) = 2-dehydropantoate + NADPH + H(+)</text>
        <dbReference type="Rhea" id="RHEA:16233"/>
        <dbReference type="ChEBI" id="CHEBI:11561"/>
        <dbReference type="ChEBI" id="CHEBI:15378"/>
        <dbReference type="ChEBI" id="CHEBI:15980"/>
        <dbReference type="ChEBI" id="CHEBI:57783"/>
        <dbReference type="ChEBI" id="CHEBI:58349"/>
        <dbReference type="EC" id="1.1.1.169"/>
    </reaction>
</comment>
<protein>
    <recommendedName>
        <fullName evidence="4">2-dehydropantoate 2-reductase</fullName>
        <ecNumber evidence="4">1.1.1.169</ecNumber>
    </recommendedName>
    <alternativeName>
        <fullName evidence="4">Ketopantoate reductase</fullName>
    </alternativeName>
</protein>
<dbReference type="Proteomes" id="UP000603453">
    <property type="component" value="Unassembled WGS sequence"/>
</dbReference>
<feature type="domain" description="Ketopantoate reductase C-terminal" evidence="6">
    <location>
        <begin position="189"/>
        <end position="310"/>
    </location>
</feature>
<evidence type="ECO:0000256" key="4">
    <source>
        <dbReference type="RuleBase" id="RU362068"/>
    </source>
</evidence>
<keyword evidence="3 4" id="KW-0560">Oxidoreductase</keyword>
<dbReference type="Gene3D" id="3.40.50.720">
    <property type="entry name" value="NAD(P)-binding Rossmann-like Domain"/>
    <property type="match status" value="1"/>
</dbReference>
<dbReference type="InterPro" id="IPR051402">
    <property type="entry name" value="KPR-Related"/>
</dbReference>
<keyword evidence="2 4" id="KW-0521">NADP</keyword>